<comment type="caution">
    <text evidence="2">The sequence shown here is derived from an EMBL/GenBank/DDBJ whole genome shotgun (WGS) entry which is preliminary data.</text>
</comment>
<sequence>LAGSKPIESDTYTFVVGPKKTKINVAKDKLKISAKFKMMMETHSKSFKGQQFPEIDLPYVKYESFQILIKYLLNHEFDDTLDFQGTLDVAALALAYDVPGLLKLTVNSLKNKYSASEHEEIVKRVIEEQPSLARLLLNGPNYISI</sequence>
<dbReference type="Gene3D" id="3.30.710.10">
    <property type="entry name" value="Potassium Channel Kv1.1, Chain A"/>
    <property type="match status" value="1"/>
</dbReference>
<keyword evidence="3" id="KW-1185">Reference proteome</keyword>
<accession>A0AAD5XSB0</accession>
<gene>
    <name evidence="2" type="ORF">HK099_001567</name>
</gene>
<feature type="domain" description="BTB" evidence="1">
    <location>
        <begin position="33"/>
        <end position="112"/>
    </location>
</feature>
<reference evidence="2" key="1">
    <citation type="submission" date="2020-05" db="EMBL/GenBank/DDBJ databases">
        <title>Phylogenomic resolution of chytrid fungi.</title>
        <authorList>
            <person name="Stajich J.E."/>
            <person name="Amses K."/>
            <person name="Simmons R."/>
            <person name="Seto K."/>
            <person name="Myers J."/>
            <person name="Bonds A."/>
            <person name="Quandt C.A."/>
            <person name="Barry K."/>
            <person name="Liu P."/>
            <person name="Grigoriev I."/>
            <person name="Longcore J.E."/>
            <person name="James T.Y."/>
        </authorList>
    </citation>
    <scope>NUCLEOTIDE SEQUENCE</scope>
    <source>
        <strain evidence="2">JEL0476</strain>
    </source>
</reference>
<evidence type="ECO:0000313" key="3">
    <source>
        <dbReference type="Proteomes" id="UP001211065"/>
    </source>
</evidence>
<name>A0AAD5XSB0_9FUNG</name>
<protein>
    <recommendedName>
        <fullName evidence="1">BTB domain-containing protein</fullName>
    </recommendedName>
</protein>
<dbReference type="Pfam" id="PF00651">
    <property type="entry name" value="BTB"/>
    <property type="match status" value="1"/>
</dbReference>
<dbReference type="Proteomes" id="UP001211065">
    <property type="component" value="Unassembled WGS sequence"/>
</dbReference>
<feature type="non-terminal residue" evidence="2">
    <location>
        <position position="1"/>
    </location>
</feature>
<dbReference type="SUPFAM" id="SSF54695">
    <property type="entry name" value="POZ domain"/>
    <property type="match status" value="1"/>
</dbReference>
<evidence type="ECO:0000259" key="1">
    <source>
        <dbReference type="Pfam" id="PF00651"/>
    </source>
</evidence>
<dbReference type="InterPro" id="IPR000210">
    <property type="entry name" value="BTB/POZ_dom"/>
</dbReference>
<proteinExistence type="predicted"/>
<organism evidence="2 3">
    <name type="scientific">Clydaea vesicula</name>
    <dbReference type="NCBI Taxonomy" id="447962"/>
    <lineage>
        <taxon>Eukaryota</taxon>
        <taxon>Fungi</taxon>
        <taxon>Fungi incertae sedis</taxon>
        <taxon>Chytridiomycota</taxon>
        <taxon>Chytridiomycota incertae sedis</taxon>
        <taxon>Chytridiomycetes</taxon>
        <taxon>Lobulomycetales</taxon>
        <taxon>Lobulomycetaceae</taxon>
        <taxon>Clydaea</taxon>
    </lineage>
</organism>
<evidence type="ECO:0000313" key="2">
    <source>
        <dbReference type="EMBL" id="KAJ3203254.1"/>
    </source>
</evidence>
<dbReference type="EMBL" id="JADGJW010001452">
    <property type="protein sequence ID" value="KAJ3203254.1"/>
    <property type="molecule type" value="Genomic_DNA"/>
</dbReference>
<dbReference type="InterPro" id="IPR011333">
    <property type="entry name" value="SKP1/BTB/POZ_sf"/>
</dbReference>
<dbReference type="AlphaFoldDB" id="A0AAD5XSB0"/>